<reference evidence="4" key="1">
    <citation type="submission" date="2017-10" db="EMBL/GenBank/DDBJ databases">
        <title>Campylobacter species from seals.</title>
        <authorList>
            <person name="Gilbert M.J."/>
            <person name="Zomer A.L."/>
            <person name="Timmerman A.J."/>
            <person name="Duim B."/>
            <person name="Wagenaar J.A."/>
        </authorList>
    </citation>
    <scope>NUCLEOTIDE SEQUENCE [LARGE SCALE GENOMIC DNA]</scope>
    <source>
        <strain evidence="4">17S00004-5</strain>
    </source>
</reference>
<dbReference type="GO" id="GO:0016462">
    <property type="term" value="F:pyrophosphatase activity"/>
    <property type="evidence" value="ECO:0007669"/>
    <property type="project" value="TreeGrafter"/>
</dbReference>
<evidence type="ECO:0000259" key="2">
    <source>
        <dbReference type="Pfam" id="PF21447"/>
    </source>
</evidence>
<comment type="caution">
    <text evidence="3">The sequence shown here is derived from an EMBL/GenBank/DDBJ whole genome shotgun (WGS) entry which is preliminary data.</text>
</comment>
<feature type="domain" description="Ppx/GppA phosphatase N-terminal" evidence="1">
    <location>
        <begin position="22"/>
        <end position="295"/>
    </location>
</feature>
<dbReference type="RefSeq" id="WP_106870932.1">
    <property type="nucleotide sequence ID" value="NZ_CP053841.1"/>
</dbReference>
<evidence type="ECO:0000313" key="3">
    <source>
        <dbReference type="EMBL" id="PSM52252.1"/>
    </source>
</evidence>
<dbReference type="PANTHER" id="PTHR30005:SF0">
    <property type="entry name" value="RETROGRADE REGULATION PROTEIN 2"/>
    <property type="match status" value="1"/>
</dbReference>
<dbReference type="Gene3D" id="3.30.420.40">
    <property type="match status" value="1"/>
</dbReference>
<dbReference type="Gene3D" id="3.30.420.150">
    <property type="entry name" value="Exopolyphosphatase. Domain 2"/>
    <property type="match status" value="1"/>
</dbReference>
<dbReference type="Pfam" id="PF21447">
    <property type="entry name" value="Ppx-GppA_III"/>
    <property type="match status" value="1"/>
</dbReference>
<name>A0A2P8R187_9BACT</name>
<dbReference type="Proteomes" id="UP000240535">
    <property type="component" value="Unassembled WGS sequence"/>
</dbReference>
<accession>A0A2P8R187</accession>
<dbReference type="InterPro" id="IPR043129">
    <property type="entry name" value="ATPase_NBD"/>
</dbReference>
<dbReference type="Gene3D" id="1.10.3210.10">
    <property type="entry name" value="Hypothetical protein af1432"/>
    <property type="match status" value="1"/>
</dbReference>
<dbReference type="CDD" id="cd24052">
    <property type="entry name" value="ASKHA_NBD_HpPPX-GppA-like"/>
    <property type="match status" value="1"/>
</dbReference>
<dbReference type="EMBL" id="PDHH01000003">
    <property type="protein sequence ID" value="PSM52252.1"/>
    <property type="molecule type" value="Genomic_DNA"/>
</dbReference>
<proteinExistence type="predicted"/>
<dbReference type="InterPro" id="IPR050273">
    <property type="entry name" value="GppA/Ppx_hydrolase"/>
</dbReference>
<feature type="domain" description="Ppx/GppA phosphatase C-terminal" evidence="2">
    <location>
        <begin position="325"/>
        <end position="445"/>
    </location>
</feature>
<organism evidence="3 4">
    <name type="scientific">Campylobacter blaseri</name>
    <dbReference type="NCBI Taxonomy" id="2042961"/>
    <lineage>
        <taxon>Bacteria</taxon>
        <taxon>Pseudomonadati</taxon>
        <taxon>Campylobacterota</taxon>
        <taxon>Epsilonproteobacteria</taxon>
        <taxon>Campylobacterales</taxon>
        <taxon>Campylobacteraceae</taxon>
        <taxon>Campylobacter</taxon>
    </lineage>
</organism>
<dbReference type="InterPro" id="IPR048950">
    <property type="entry name" value="Ppx_GppA_C"/>
</dbReference>
<dbReference type="OrthoDB" id="9793035at2"/>
<dbReference type="InterPro" id="IPR003695">
    <property type="entry name" value="Ppx_GppA_N"/>
</dbReference>
<gene>
    <name evidence="3" type="ORF">CQ405_04135</name>
</gene>
<evidence type="ECO:0000259" key="1">
    <source>
        <dbReference type="Pfam" id="PF02541"/>
    </source>
</evidence>
<keyword evidence="4" id="KW-1185">Reference proteome</keyword>
<dbReference type="PANTHER" id="PTHR30005">
    <property type="entry name" value="EXOPOLYPHOSPHATASE"/>
    <property type="match status" value="1"/>
</dbReference>
<keyword evidence="3" id="KW-0378">Hydrolase</keyword>
<dbReference type="SUPFAM" id="SSF109604">
    <property type="entry name" value="HD-domain/PDEase-like"/>
    <property type="match status" value="1"/>
</dbReference>
<dbReference type="AlphaFoldDB" id="A0A2P8R187"/>
<dbReference type="SUPFAM" id="SSF53067">
    <property type="entry name" value="Actin-like ATPase domain"/>
    <property type="match status" value="2"/>
</dbReference>
<sequence length="482" mass="54161">MSKKVAVIDLGSNSMRMAIFERTSRLGFYTLGEYKIKVRLGEGSYSENGVICDEAMDNCIEAFNEFKKIIQKYKINKVLAVGTSALRDASNRNVFINRVKKIGINIKVADGDMEAYLGGIAASNLLPSFKSATTIDIGGGSTELALLEDGKVVKTISLNLGTVRLKELFYDKENLDGLDKFIDDIIKNVPKEFKNQNIIAIGGSLRAISKAILRIENYPLETIHGFSYEYSKYSKLINEISNSKATELVKFPIKKDRYDTIRGGAFIYKKIVKLLKGKYIQTSGAGVREGVFLTNLIGKNSKFPAGFNPSLKSLEDRFIAVKRPNITKYASKIYDALYPLHKVDSVYKKDLITASKLLNIGLRVSFYSRHLHSSYIILNSLNYGYTHKQKALIATIIKLNGKKNISEDEYTKYEKLLPSKKDVIWLSFILKLAKILDELNNKNIKLSFSDHILNIYGIKDDLFIKNGIKEIPKPGIFAISFS</sequence>
<dbReference type="Pfam" id="PF02541">
    <property type="entry name" value="Ppx-GppA"/>
    <property type="match status" value="1"/>
</dbReference>
<evidence type="ECO:0000313" key="4">
    <source>
        <dbReference type="Proteomes" id="UP000240535"/>
    </source>
</evidence>
<protein>
    <submittedName>
        <fullName evidence="3">Guanosine polyphosphate pyrophosphohydrolase</fullName>
    </submittedName>
</protein>